<proteinExistence type="inferred from homology"/>
<dbReference type="Pfam" id="PF00067">
    <property type="entry name" value="p450"/>
    <property type="match status" value="1"/>
</dbReference>
<evidence type="ECO:0000256" key="9">
    <source>
        <dbReference type="ARBA" id="ARBA00023002"/>
    </source>
</evidence>
<dbReference type="RefSeq" id="XP_003423800.1">
    <property type="nucleotide sequence ID" value="XM_003423752.5"/>
</dbReference>
<evidence type="ECO:0000256" key="11">
    <source>
        <dbReference type="ARBA" id="ARBA00023033"/>
    </source>
</evidence>
<dbReference type="InterPro" id="IPR001128">
    <property type="entry name" value="Cyt_P450"/>
</dbReference>
<evidence type="ECO:0000256" key="3">
    <source>
        <dbReference type="ARBA" id="ARBA00004406"/>
    </source>
</evidence>
<evidence type="ECO:0000256" key="14">
    <source>
        <dbReference type="RuleBase" id="RU000461"/>
    </source>
</evidence>
<dbReference type="PANTHER" id="PTHR24292">
    <property type="entry name" value="CYTOCHROME P450"/>
    <property type="match status" value="1"/>
</dbReference>
<keyword evidence="8" id="KW-0492">Microsome</keyword>
<dbReference type="GO" id="GO:0005789">
    <property type="term" value="C:endoplasmic reticulum membrane"/>
    <property type="evidence" value="ECO:0007669"/>
    <property type="project" value="UniProtKB-SubCell"/>
</dbReference>
<dbReference type="OrthoDB" id="2789670at2759"/>
<dbReference type="KEGG" id="nvi:100678179"/>
<evidence type="ECO:0000256" key="12">
    <source>
        <dbReference type="ARBA" id="ARBA00023136"/>
    </source>
</evidence>
<dbReference type="InterPro" id="IPR050476">
    <property type="entry name" value="Insect_CytP450_Detox"/>
</dbReference>
<dbReference type="PROSITE" id="PS00086">
    <property type="entry name" value="CYTOCHROME_P450"/>
    <property type="match status" value="1"/>
</dbReference>
<reference evidence="15" key="1">
    <citation type="submission" date="2021-01" db="UniProtKB">
        <authorList>
            <consortium name="EnsemblMetazoa"/>
        </authorList>
    </citation>
    <scope>IDENTIFICATION</scope>
</reference>
<feature type="binding site" description="axial binding residue" evidence="13">
    <location>
        <position position="441"/>
    </location>
    <ligand>
        <name>heme</name>
        <dbReference type="ChEBI" id="CHEBI:30413"/>
    </ligand>
    <ligandPart>
        <name>Fe</name>
        <dbReference type="ChEBI" id="CHEBI:18248"/>
    </ligandPart>
</feature>
<evidence type="ECO:0000256" key="1">
    <source>
        <dbReference type="ARBA" id="ARBA00001971"/>
    </source>
</evidence>
<dbReference type="SMR" id="A0A7M7GBQ8"/>
<dbReference type="GO" id="GO:0004497">
    <property type="term" value="F:monooxygenase activity"/>
    <property type="evidence" value="ECO:0007669"/>
    <property type="project" value="UniProtKB-KW"/>
</dbReference>
<comment type="subcellular location">
    <subcellularLocation>
        <location evidence="3">Endoplasmic reticulum membrane</location>
        <topology evidence="3">Peripheral membrane protein</topology>
    </subcellularLocation>
    <subcellularLocation>
        <location evidence="2">Microsome membrane</location>
        <topology evidence="2">Peripheral membrane protein</topology>
    </subcellularLocation>
</comment>
<keyword evidence="11 14" id="KW-0503">Monooxygenase</keyword>
<evidence type="ECO:0000256" key="2">
    <source>
        <dbReference type="ARBA" id="ARBA00004174"/>
    </source>
</evidence>
<protein>
    <recommendedName>
        <fullName evidence="17">Cytochrome P450</fullName>
    </recommendedName>
</protein>
<organism evidence="15 16">
    <name type="scientific">Nasonia vitripennis</name>
    <name type="common">Parasitic wasp</name>
    <dbReference type="NCBI Taxonomy" id="7425"/>
    <lineage>
        <taxon>Eukaryota</taxon>
        <taxon>Metazoa</taxon>
        <taxon>Ecdysozoa</taxon>
        <taxon>Arthropoda</taxon>
        <taxon>Hexapoda</taxon>
        <taxon>Insecta</taxon>
        <taxon>Pterygota</taxon>
        <taxon>Neoptera</taxon>
        <taxon>Endopterygota</taxon>
        <taxon>Hymenoptera</taxon>
        <taxon>Apocrita</taxon>
        <taxon>Proctotrupomorpha</taxon>
        <taxon>Chalcidoidea</taxon>
        <taxon>Pteromalidae</taxon>
        <taxon>Pteromalinae</taxon>
        <taxon>Nasonia</taxon>
    </lineage>
</organism>
<evidence type="ECO:0008006" key="17">
    <source>
        <dbReference type="Google" id="ProtNLM"/>
    </source>
</evidence>
<accession>A0A7M7GBQ8</accession>
<dbReference type="SUPFAM" id="SSF48264">
    <property type="entry name" value="Cytochrome P450"/>
    <property type="match status" value="1"/>
</dbReference>
<evidence type="ECO:0000256" key="13">
    <source>
        <dbReference type="PIRSR" id="PIRSR602401-1"/>
    </source>
</evidence>
<evidence type="ECO:0000256" key="4">
    <source>
        <dbReference type="ARBA" id="ARBA00010617"/>
    </source>
</evidence>
<keyword evidence="10 13" id="KW-0408">Iron</keyword>
<dbReference type="InterPro" id="IPR036396">
    <property type="entry name" value="Cyt_P450_sf"/>
</dbReference>
<evidence type="ECO:0000313" key="16">
    <source>
        <dbReference type="Proteomes" id="UP000002358"/>
    </source>
</evidence>
<dbReference type="PRINTS" id="PR00463">
    <property type="entry name" value="EP450I"/>
</dbReference>
<evidence type="ECO:0000313" key="15">
    <source>
        <dbReference type="EnsemblMetazoa" id="XP_003423800"/>
    </source>
</evidence>
<dbReference type="PRINTS" id="PR00385">
    <property type="entry name" value="P450"/>
</dbReference>
<evidence type="ECO:0000256" key="7">
    <source>
        <dbReference type="ARBA" id="ARBA00022824"/>
    </source>
</evidence>
<dbReference type="InParanoid" id="A0A7M7GBQ8"/>
<keyword evidence="16" id="KW-1185">Reference proteome</keyword>
<dbReference type="EnsemblMetazoa" id="XM_003423752">
    <property type="protein sequence ID" value="XP_003423800"/>
    <property type="gene ID" value="LOC100678179"/>
</dbReference>
<name>A0A7M7GBQ8_NASVI</name>
<comment type="similarity">
    <text evidence="4 14">Belongs to the cytochrome P450 family.</text>
</comment>
<dbReference type="InterPro" id="IPR002401">
    <property type="entry name" value="Cyt_P450_E_grp-I"/>
</dbReference>
<keyword evidence="6 13" id="KW-0479">Metal-binding</keyword>
<dbReference type="PANTHER" id="PTHR24292:SF54">
    <property type="entry name" value="CYP9F3-RELATED"/>
    <property type="match status" value="1"/>
</dbReference>
<keyword evidence="9 14" id="KW-0560">Oxidoreductase</keyword>
<dbReference type="AlphaFoldDB" id="A0A7M7GBQ8"/>
<dbReference type="GO" id="GO:0020037">
    <property type="term" value="F:heme binding"/>
    <property type="evidence" value="ECO:0007669"/>
    <property type="project" value="InterPro"/>
</dbReference>
<evidence type="ECO:0000256" key="10">
    <source>
        <dbReference type="ARBA" id="ARBA00023004"/>
    </source>
</evidence>
<dbReference type="CDD" id="cd11056">
    <property type="entry name" value="CYP6-like"/>
    <property type="match status" value="1"/>
</dbReference>
<evidence type="ECO:0000256" key="8">
    <source>
        <dbReference type="ARBA" id="ARBA00022848"/>
    </source>
</evidence>
<sequence length="501" mass="57182">MYYWICAALIAVLSYVILKAYQIRHYFEKYGIPQSPDIPFLGMLGMSILTGHHVNYIIKDVYNINKEAKYVGVHPFLKSAILVRDLDLIKSVLVKNFDNFADRTVFSSEESDPIFAKSLSLLNGQRWREVRNLLSPAFTSSKMRTMFTLMSHCAKNFADQFVKKYRDEENIDMKDAFTRYTSDVIATCAFGIEVDSLKDPNNEFYLHGRRSTDFSGLKVMLTFFVNIVCPSLGRKLGLRFISKKETDYFVKLVEGTIKAREEQGIRRPDMLQLLMESEEKGKHLDSMDLVAQAFIFFAAGFDTVSGQACSIAHELAVNPDVQQKLQVEIDEVMKNCNGQPTYEAVNSMQYLDAVFYETMRVHPIGFLSRICTNEFELPPTLPGAKPYVLKPGMEILVSPVGVHSDPDYYDNPEKFDPDRYLDKKISSDVLNLGFGLGPRMCIGNRFAVLETKILLLHLLSKCNLMPSKKTCIPWVYAKRNFNPLPEGGFWLRIKQKKQITG</sequence>
<dbReference type="GO" id="GO:0016705">
    <property type="term" value="F:oxidoreductase activity, acting on paired donors, with incorporation or reduction of molecular oxygen"/>
    <property type="evidence" value="ECO:0007669"/>
    <property type="project" value="InterPro"/>
</dbReference>
<evidence type="ECO:0000256" key="6">
    <source>
        <dbReference type="ARBA" id="ARBA00022723"/>
    </source>
</evidence>
<comment type="cofactor">
    <cofactor evidence="1 13">
        <name>heme</name>
        <dbReference type="ChEBI" id="CHEBI:30413"/>
    </cofactor>
</comment>
<dbReference type="GO" id="GO:0005506">
    <property type="term" value="F:iron ion binding"/>
    <property type="evidence" value="ECO:0007669"/>
    <property type="project" value="InterPro"/>
</dbReference>
<keyword evidence="5 13" id="KW-0349">Heme</keyword>
<dbReference type="FunFam" id="1.10.630.10:FF:000042">
    <property type="entry name" value="Cytochrome P450"/>
    <property type="match status" value="1"/>
</dbReference>
<dbReference type="InterPro" id="IPR017972">
    <property type="entry name" value="Cyt_P450_CS"/>
</dbReference>
<dbReference type="Gene3D" id="1.10.630.10">
    <property type="entry name" value="Cytochrome P450"/>
    <property type="match status" value="1"/>
</dbReference>
<keyword evidence="7" id="KW-0256">Endoplasmic reticulum</keyword>
<keyword evidence="12" id="KW-0472">Membrane</keyword>
<dbReference type="GeneID" id="100678179"/>
<evidence type="ECO:0000256" key="5">
    <source>
        <dbReference type="ARBA" id="ARBA00022617"/>
    </source>
</evidence>
<dbReference type="Proteomes" id="UP000002358">
    <property type="component" value="Chromosome 1"/>
</dbReference>